<dbReference type="InterPro" id="IPR050832">
    <property type="entry name" value="Bact_Acetyltransf"/>
</dbReference>
<geneLocation type="plasmid" evidence="4 5">
    <name>pPP3</name>
</geneLocation>
<gene>
    <name evidence="4" type="ORF">PEPS_37670</name>
</gene>
<dbReference type="RefSeq" id="WP_338398959.1">
    <property type="nucleotide sequence ID" value="NZ_AP025295.1"/>
</dbReference>
<accession>A0ABN6LIU0</accession>
<dbReference type="Gene3D" id="3.40.630.30">
    <property type="match status" value="1"/>
</dbReference>
<dbReference type="PANTHER" id="PTHR43877">
    <property type="entry name" value="AMINOALKYLPHOSPHONATE N-ACETYLTRANSFERASE-RELATED-RELATED"/>
    <property type="match status" value="1"/>
</dbReference>
<keyword evidence="2" id="KW-0012">Acyltransferase</keyword>
<protein>
    <submittedName>
        <fullName evidence="4">N-acetyltransferase</fullName>
    </submittedName>
</protein>
<evidence type="ECO:0000313" key="5">
    <source>
        <dbReference type="Proteomes" id="UP001354989"/>
    </source>
</evidence>
<keyword evidence="5" id="KW-1185">Reference proteome</keyword>
<keyword evidence="4" id="KW-0614">Plasmid</keyword>
<dbReference type="Pfam" id="PF00583">
    <property type="entry name" value="Acetyltransf_1"/>
    <property type="match status" value="1"/>
</dbReference>
<dbReference type="SUPFAM" id="SSF55729">
    <property type="entry name" value="Acyl-CoA N-acyltransferases (Nat)"/>
    <property type="match status" value="1"/>
</dbReference>
<organism evidence="4 5">
    <name type="scientific">Persicobacter psychrovividus</name>
    <dbReference type="NCBI Taxonomy" id="387638"/>
    <lineage>
        <taxon>Bacteria</taxon>
        <taxon>Pseudomonadati</taxon>
        <taxon>Bacteroidota</taxon>
        <taxon>Cytophagia</taxon>
        <taxon>Cytophagales</taxon>
        <taxon>Persicobacteraceae</taxon>
        <taxon>Persicobacter</taxon>
    </lineage>
</organism>
<dbReference type="PROSITE" id="PS51186">
    <property type="entry name" value="GNAT"/>
    <property type="match status" value="1"/>
</dbReference>
<evidence type="ECO:0000259" key="3">
    <source>
        <dbReference type="PROSITE" id="PS51186"/>
    </source>
</evidence>
<dbReference type="CDD" id="cd04301">
    <property type="entry name" value="NAT_SF"/>
    <property type="match status" value="1"/>
</dbReference>
<dbReference type="EMBL" id="AP025295">
    <property type="protein sequence ID" value="BDD01487.1"/>
    <property type="molecule type" value="Genomic_DNA"/>
</dbReference>
<dbReference type="InterPro" id="IPR000182">
    <property type="entry name" value="GNAT_dom"/>
</dbReference>
<proteinExistence type="predicted"/>
<dbReference type="Proteomes" id="UP001354989">
    <property type="component" value="Plasmid pPP3"/>
</dbReference>
<evidence type="ECO:0000256" key="2">
    <source>
        <dbReference type="ARBA" id="ARBA00023315"/>
    </source>
</evidence>
<evidence type="ECO:0000313" key="4">
    <source>
        <dbReference type="EMBL" id="BDD01487.1"/>
    </source>
</evidence>
<evidence type="ECO:0000256" key="1">
    <source>
        <dbReference type="ARBA" id="ARBA00022679"/>
    </source>
</evidence>
<sequence>MFNISEEFVVRFGTIDDIDQIFDNIQRIKIEMSEQKIAQWPLDKDYPSKEMIKTDLLNSQYFILEKNKEYAGSVVLNTITTPPYSEISWNGKHFLAVHRLATVKAFRKDDAGQLLMSFAEEWALAHHQDSIRLDTYSHNRRANKFYQSCGFTQVGKISLPWMPEQYYCYEKLLSVAD</sequence>
<feature type="domain" description="N-acetyltransferase" evidence="3">
    <location>
        <begin position="8"/>
        <end position="174"/>
    </location>
</feature>
<keyword evidence="1" id="KW-0808">Transferase</keyword>
<reference evidence="4 5" key="1">
    <citation type="submission" date="2021-12" db="EMBL/GenBank/DDBJ databases">
        <title>Genome sequencing of bacteria with rrn-lacking chromosome and rrn-plasmid.</title>
        <authorList>
            <person name="Anda M."/>
            <person name="Iwasaki W."/>
        </authorList>
    </citation>
    <scope>NUCLEOTIDE SEQUENCE [LARGE SCALE GENOMIC DNA]</scope>
    <source>
        <strain evidence="4 5">NBRC 101262</strain>
        <plasmid evidence="4 5">pPP3</plasmid>
    </source>
</reference>
<dbReference type="PANTHER" id="PTHR43877:SF2">
    <property type="entry name" value="AMINOALKYLPHOSPHONATE N-ACETYLTRANSFERASE-RELATED"/>
    <property type="match status" value="1"/>
</dbReference>
<name>A0ABN6LIU0_9BACT</name>
<dbReference type="InterPro" id="IPR016181">
    <property type="entry name" value="Acyl_CoA_acyltransferase"/>
</dbReference>